<dbReference type="EMBL" id="MHIN01000012">
    <property type="protein sequence ID" value="OGY55555.1"/>
    <property type="molecule type" value="Genomic_DNA"/>
</dbReference>
<dbReference type="Gene3D" id="3.30.360.10">
    <property type="entry name" value="Dihydrodipicolinate Reductase, domain 2"/>
    <property type="match status" value="1"/>
</dbReference>
<feature type="domain" description="Glyceraldehyde 3-phosphate dehydrogenase NAD(P) binding" evidence="7">
    <location>
        <begin position="3"/>
        <end position="159"/>
    </location>
</feature>
<dbReference type="Pfam" id="PF02800">
    <property type="entry name" value="Gp_dh_C"/>
    <property type="match status" value="1"/>
</dbReference>
<dbReference type="InterPro" id="IPR036291">
    <property type="entry name" value="NAD(P)-bd_dom_sf"/>
</dbReference>
<dbReference type="GO" id="GO:0051287">
    <property type="term" value="F:NAD binding"/>
    <property type="evidence" value="ECO:0007669"/>
    <property type="project" value="InterPro"/>
</dbReference>
<reference evidence="8 9" key="1">
    <citation type="journal article" date="2016" name="Nat. Commun.">
        <title>Thousands of microbial genomes shed light on interconnected biogeochemical processes in an aquifer system.</title>
        <authorList>
            <person name="Anantharaman K."/>
            <person name="Brown C.T."/>
            <person name="Hug L.A."/>
            <person name="Sharon I."/>
            <person name="Castelle C.J."/>
            <person name="Probst A.J."/>
            <person name="Thomas B.C."/>
            <person name="Singh A."/>
            <person name="Wilkins M.J."/>
            <person name="Karaoz U."/>
            <person name="Brodie E.L."/>
            <person name="Williams K.H."/>
            <person name="Hubbard S.S."/>
            <person name="Banfield J.F."/>
        </authorList>
    </citation>
    <scope>NUCLEOTIDE SEQUENCE [LARGE SCALE GENOMIC DNA]</scope>
</reference>
<name>A0A1G1YT75_9BACT</name>
<feature type="active site" description="Nucleophile" evidence="3">
    <location>
        <position position="159"/>
    </location>
</feature>
<keyword evidence="4" id="KW-0520">NAD</keyword>
<accession>A0A1G1YT75</accession>
<gene>
    <name evidence="8" type="ORF">A2912_00580</name>
</gene>
<dbReference type="SUPFAM" id="SSF55347">
    <property type="entry name" value="Glyceraldehyde-3-phosphate dehydrogenase-like, C-terminal domain"/>
    <property type="match status" value="1"/>
</dbReference>
<sequence length="338" mass="37552">MVINVAINGFGRIGRMVLRAGWSDKKINIVAVNDLTDTKTLAHLLQYDSVHGRFEEVVTYDSEHIIIGKKKVRVLAEKDPTKLPWKKLKIDVVVESTGRFTKPADAALHLSGGARKVLVSAPCKCDENVCPIDTTTLVYGVNEKTYDRKRHYVVSNASCTTNCVAPVLKVLQDHIGIKRCFFTTVHAFTADQNIVDGPHKDLRRGRTAGLNIVPTSSGADIATIEAIPALRGRIRGFALRVPVADGSITDFTIEMEKDVTPEEINALFKREAAGKYKQVIEYSEGELVSSDIIHNSHSAIFDSKLTKVVDKRVLKIVAWYDNEWGYSSRMIDVIKFIS</sequence>
<feature type="binding site" evidence="4">
    <location>
        <position position="34"/>
    </location>
    <ligand>
        <name>NAD(+)</name>
        <dbReference type="ChEBI" id="CHEBI:57540"/>
    </ligand>
</feature>
<keyword evidence="2" id="KW-0560">Oxidoreductase</keyword>
<dbReference type="GO" id="GO:0050661">
    <property type="term" value="F:NADP binding"/>
    <property type="evidence" value="ECO:0007669"/>
    <property type="project" value="InterPro"/>
</dbReference>
<dbReference type="CDD" id="cd18126">
    <property type="entry name" value="GAPDH_I_C"/>
    <property type="match status" value="1"/>
</dbReference>
<dbReference type="SMART" id="SM00846">
    <property type="entry name" value="Gp_dh_N"/>
    <property type="match status" value="1"/>
</dbReference>
<dbReference type="InterPro" id="IPR020828">
    <property type="entry name" value="GlycerAld_3-P_DH_NAD(P)-bd"/>
</dbReference>
<comment type="similarity">
    <text evidence="1 6">Belongs to the glyceraldehyde-3-phosphate dehydrogenase family.</text>
</comment>
<evidence type="ECO:0000256" key="1">
    <source>
        <dbReference type="ARBA" id="ARBA00007406"/>
    </source>
</evidence>
<dbReference type="PIRSF" id="PIRSF000149">
    <property type="entry name" value="GAP_DH"/>
    <property type="match status" value="1"/>
</dbReference>
<dbReference type="FunFam" id="3.30.360.10:FF:000002">
    <property type="entry name" value="Glyceraldehyde-3-phosphate dehydrogenase"/>
    <property type="match status" value="1"/>
</dbReference>
<feature type="binding site" evidence="4">
    <location>
        <position position="322"/>
    </location>
    <ligand>
        <name>NAD(+)</name>
        <dbReference type="ChEBI" id="CHEBI:57540"/>
    </ligand>
</feature>
<keyword evidence="4" id="KW-0547">Nucleotide-binding</keyword>
<evidence type="ECO:0000256" key="3">
    <source>
        <dbReference type="PIRSR" id="PIRSR000149-1"/>
    </source>
</evidence>
<proteinExistence type="inferred from homology"/>
<evidence type="ECO:0000256" key="6">
    <source>
        <dbReference type="RuleBase" id="RU000397"/>
    </source>
</evidence>
<dbReference type="GO" id="GO:0006006">
    <property type="term" value="P:glucose metabolic process"/>
    <property type="evidence" value="ECO:0007669"/>
    <property type="project" value="InterPro"/>
</dbReference>
<dbReference type="GO" id="GO:0016620">
    <property type="term" value="F:oxidoreductase activity, acting on the aldehyde or oxo group of donors, NAD or NADP as acceptor"/>
    <property type="evidence" value="ECO:0007669"/>
    <property type="project" value="InterPro"/>
</dbReference>
<dbReference type="InterPro" id="IPR006424">
    <property type="entry name" value="Glyceraldehyde-3-P_DH_1"/>
</dbReference>
<dbReference type="NCBIfam" id="TIGR01534">
    <property type="entry name" value="GAPDH-I"/>
    <property type="match status" value="1"/>
</dbReference>
<feature type="binding site" evidence="4">
    <location>
        <begin position="12"/>
        <end position="13"/>
    </location>
    <ligand>
        <name>NAD(+)</name>
        <dbReference type="ChEBI" id="CHEBI:57540"/>
    </ligand>
</feature>
<organism evidence="8 9">
    <name type="scientific">Candidatus Buchananbacteria bacterium RIFCSPLOWO2_01_FULL_40_23b</name>
    <dbReference type="NCBI Taxonomy" id="1797544"/>
    <lineage>
        <taxon>Bacteria</taxon>
        <taxon>Candidatus Buchananiibacteriota</taxon>
    </lineage>
</organism>
<dbReference type="Pfam" id="PF00044">
    <property type="entry name" value="Gp_dh_N"/>
    <property type="match status" value="1"/>
</dbReference>
<evidence type="ECO:0000313" key="8">
    <source>
        <dbReference type="EMBL" id="OGY55555.1"/>
    </source>
</evidence>
<dbReference type="Gene3D" id="3.40.50.720">
    <property type="entry name" value="NAD(P)-binding Rossmann-like Domain"/>
    <property type="match status" value="1"/>
</dbReference>
<dbReference type="AlphaFoldDB" id="A0A1G1YT75"/>
<dbReference type="InterPro" id="IPR020829">
    <property type="entry name" value="GlycerAld_3-P_DH_cat"/>
</dbReference>
<dbReference type="PRINTS" id="PR00078">
    <property type="entry name" value="G3PDHDRGNASE"/>
</dbReference>
<dbReference type="SUPFAM" id="SSF51735">
    <property type="entry name" value="NAD(P)-binding Rossmann-fold domains"/>
    <property type="match status" value="1"/>
</dbReference>
<dbReference type="InterPro" id="IPR020831">
    <property type="entry name" value="GlycerAld/Erythrose_P_DH"/>
</dbReference>
<dbReference type="FunFam" id="3.40.50.720:FF:000001">
    <property type="entry name" value="Glyceraldehyde-3-phosphate dehydrogenase"/>
    <property type="match status" value="1"/>
</dbReference>
<evidence type="ECO:0000256" key="2">
    <source>
        <dbReference type="ARBA" id="ARBA00023002"/>
    </source>
</evidence>
<dbReference type="PANTHER" id="PTHR43148">
    <property type="entry name" value="GLYCERALDEHYDE-3-PHOSPHATE DEHYDROGENASE 2"/>
    <property type="match status" value="1"/>
</dbReference>
<protein>
    <submittedName>
        <fullName evidence="8">Type I glyceraldehyde-3-phosphate dehydrogenase</fullName>
    </submittedName>
</protein>
<evidence type="ECO:0000256" key="4">
    <source>
        <dbReference type="PIRSR" id="PIRSR000149-3"/>
    </source>
</evidence>
<evidence type="ECO:0000256" key="5">
    <source>
        <dbReference type="PIRSR" id="PIRSR000149-4"/>
    </source>
</evidence>
<dbReference type="CDD" id="cd05214">
    <property type="entry name" value="GAPDH_I_N"/>
    <property type="match status" value="1"/>
</dbReference>
<comment type="caution">
    <text evidence="8">The sequence shown here is derived from an EMBL/GenBank/DDBJ whole genome shotgun (WGS) entry which is preliminary data.</text>
</comment>
<feature type="site" description="Activates thiol group during catalysis" evidence="5">
    <location>
        <position position="186"/>
    </location>
</feature>
<evidence type="ECO:0000313" key="9">
    <source>
        <dbReference type="Proteomes" id="UP000178122"/>
    </source>
</evidence>
<feature type="binding site" evidence="4">
    <location>
        <position position="120"/>
    </location>
    <ligand>
        <name>NAD(+)</name>
        <dbReference type="ChEBI" id="CHEBI:57540"/>
    </ligand>
</feature>
<dbReference type="Proteomes" id="UP000178122">
    <property type="component" value="Unassembled WGS sequence"/>
</dbReference>
<evidence type="ECO:0000259" key="7">
    <source>
        <dbReference type="SMART" id="SM00846"/>
    </source>
</evidence>